<dbReference type="AlphaFoldDB" id="A0A8C8X3K1"/>
<dbReference type="InterPro" id="IPR007271">
    <property type="entry name" value="Nuc_sug_transpt"/>
</dbReference>
<feature type="compositionally biased region" description="Low complexity" evidence="6">
    <location>
        <begin position="79"/>
        <end position="106"/>
    </location>
</feature>
<keyword evidence="3" id="KW-0812">Transmembrane</keyword>
<keyword evidence="2" id="KW-0813">Transport</keyword>
<evidence type="ECO:0000256" key="3">
    <source>
        <dbReference type="ARBA" id="ARBA00022692"/>
    </source>
</evidence>
<dbReference type="Ensembl" id="ENSPLOT00000015002.1">
    <property type="protein sequence ID" value="ENSPLOP00000013529.1"/>
    <property type="gene ID" value="ENSPLOG00000009890.1"/>
</dbReference>
<reference evidence="7" key="3">
    <citation type="submission" date="2025-09" db="UniProtKB">
        <authorList>
            <consortium name="Ensembl"/>
        </authorList>
    </citation>
    <scope>IDENTIFICATION</scope>
</reference>
<comment type="subcellular location">
    <subcellularLocation>
        <location evidence="1">Membrane</location>
        <topology evidence="1">Multi-pass membrane protein</topology>
    </subcellularLocation>
</comment>
<keyword evidence="4" id="KW-1133">Transmembrane helix</keyword>
<dbReference type="Proteomes" id="UP000694399">
    <property type="component" value="Chromosome E3"/>
</dbReference>
<reference evidence="7" key="2">
    <citation type="submission" date="2025-08" db="UniProtKB">
        <authorList>
            <consortium name="Ensembl"/>
        </authorList>
    </citation>
    <scope>IDENTIFICATION</scope>
</reference>
<keyword evidence="8" id="KW-1185">Reference proteome</keyword>
<keyword evidence="5" id="KW-0472">Membrane</keyword>
<accession>A0A8C8X3K1</accession>
<organism evidence="7 8">
    <name type="scientific">Panthera leo</name>
    <name type="common">Lion</name>
    <dbReference type="NCBI Taxonomy" id="9689"/>
    <lineage>
        <taxon>Eukaryota</taxon>
        <taxon>Metazoa</taxon>
        <taxon>Chordata</taxon>
        <taxon>Craniata</taxon>
        <taxon>Vertebrata</taxon>
        <taxon>Euteleostomi</taxon>
        <taxon>Mammalia</taxon>
        <taxon>Eutheria</taxon>
        <taxon>Laurasiatheria</taxon>
        <taxon>Carnivora</taxon>
        <taxon>Feliformia</taxon>
        <taxon>Felidae</taxon>
        <taxon>Pantherinae</taxon>
        <taxon>Panthera</taxon>
    </lineage>
</organism>
<evidence type="ECO:0000256" key="1">
    <source>
        <dbReference type="ARBA" id="ARBA00004141"/>
    </source>
</evidence>
<dbReference type="GO" id="GO:0000139">
    <property type="term" value="C:Golgi membrane"/>
    <property type="evidence" value="ECO:0007669"/>
    <property type="project" value="UniProtKB-SubCell"/>
</dbReference>
<evidence type="ECO:0000313" key="7">
    <source>
        <dbReference type="Ensembl" id="ENSPLOP00000013529.1"/>
    </source>
</evidence>
<dbReference type="Pfam" id="PF04142">
    <property type="entry name" value="Nuc_sug_transp"/>
    <property type="match status" value="1"/>
</dbReference>
<protein>
    <submittedName>
        <fullName evidence="7">Uncharacterized protein</fullName>
    </submittedName>
</protein>
<evidence type="ECO:0000256" key="5">
    <source>
        <dbReference type="ARBA" id="ARBA00023136"/>
    </source>
</evidence>
<proteinExistence type="predicted"/>
<evidence type="ECO:0000256" key="6">
    <source>
        <dbReference type="SAM" id="MobiDB-lite"/>
    </source>
</evidence>
<sequence>FYPAAVAALRQSVSFLFDFCCLAVVTWWPRLIAQLSRGTRDISPRTPLPGHGVCLAEVTELWLSVGSLAKESGGLGRLEASPGEEVSGGPEEPVEVGAGRRPAPAEGRVRAAERAVLGSNRTLGGSGRTPVFMPLGGGGGWKPAQAAQVVVEGNPSSGFGALAPAASCPGFAGVGFDKVLQGSGPSLRVRNMHASPLGVVATSVDVCLSDGAEIRGEGLLRGGTGFSSPSQGLEPLGFCAVRPTDGAGKGSPAAAAGVPSPVASVTPFGPQGTAAFAPGAVLGCARVSLSLITRTRRYCRETFALRVPPSFTVSGLTCRSLIRLE</sequence>
<reference evidence="7" key="1">
    <citation type="journal article" date="2019" name="bioRxiv">
        <title>Long live the king: chromosome-level assembly of the lion (Panthera leo) using linked-read, Hi-C, and long read data.</title>
        <authorList>
            <person name="Armstrong E.E."/>
            <person name="Taylor R.W."/>
            <person name="Miller D.E."/>
            <person name="Kaelin C."/>
            <person name="Barsh G."/>
            <person name="Hadly E.A."/>
            <person name="Petrov D."/>
        </authorList>
    </citation>
    <scope>NUCLEOTIDE SEQUENCE [LARGE SCALE GENOMIC DNA]</scope>
</reference>
<evidence type="ECO:0000256" key="4">
    <source>
        <dbReference type="ARBA" id="ARBA00022989"/>
    </source>
</evidence>
<feature type="region of interest" description="Disordered" evidence="6">
    <location>
        <begin position="74"/>
        <end position="108"/>
    </location>
</feature>
<keyword evidence="2" id="KW-0762">Sugar transport</keyword>
<dbReference type="GeneTree" id="ENSGT01140000286817"/>
<name>A0A8C8X3K1_PANLE</name>
<evidence type="ECO:0000313" key="8">
    <source>
        <dbReference type="Proteomes" id="UP000694399"/>
    </source>
</evidence>
<evidence type="ECO:0000256" key="2">
    <source>
        <dbReference type="ARBA" id="ARBA00022597"/>
    </source>
</evidence>
<dbReference type="GO" id="GO:0015165">
    <property type="term" value="F:pyrimidine nucleotide-sugar transmembrane transporter activity"/>
    <property type="evidence" value="ECO:0007669"/>
    <property type="project" value="InterPro"/>
</dbReference>